<evidence type="ECO:0008006" key="4">
    <source>
        <dbReference type="Google" id="ProtNLM"/>
    </source>
</evidence>
<keyword evidence="3" id="KW-1185">Reference proteome</keyword>
<evidence type="ECO:0000313" key="3">
    <source>
        <dbReference type="Proteomes" id="UP000078224"/>
    </source>
</evidence>
<name>A0A1B7JUQ4_9GAMM</name>
<organism evidence="2 3">
    <name type="scientific">Providencia heimbachae ATCC 35613</name>
    <dbReference type="NCBI Taxonomy" id="1354272"/>
    <lineage>
        <taxon>Bacteria</taxon>
        <taxon>Pseudomonadati</taxon>
        <taxon>Pseudomonadota</taxon>
        <taxon>Gammaproteobacteria</taxon>
        <taxon>Enterobacterales</taxon>
        <taxon>Morganellaceae</taxon>
        <taxon>Providencia</taxon>
    </lineage>
</organism>
<dbReference type="EMBL" id="LXEW01000030">
    <property type="protein sequence ID" value="OAT51640.1"/>
    <property type="molecule type" value="Genomic_DNA"/>
</dbReference>
<proteinExistence type="predicted"/>
<dbReference type="AlphaFoldDB" id="A0A1B7JUQ4"/>
<evidence type="ECO:0000256" key="1">
    <source>
        <dbReference type="SAM" id="SignalP"/>
    </source>
</evidence>
<dbReference type="PATRIC" id="fig|1354272.4.peg.2013"/>
<dbReference type="Proteomes" id="UP000078224">
    <property type="component" value="Unassembled WGS sequence"/>
</dbReference>
<accession>A0A1B7JUQ4</accession>
<feature type="signal peptide" evidence="1">
    <location>
        <begin position="1"/>
        <end position="31"/>
    </location>
</feature>
<comment type="caution">
    <text evidence="2">The sequence shown here is derived from an EMBL/GenBank/DDBJ whole genome shotgun (WGS) entry which is preliminary data.</text>
</comment>
<keyword evidence="1" id="KW-0732">Signal</keyword>
<protein>
    <recommendedName>
        <fullName evidence="4">Type 1 fimbrial protein</fullName>
    </recommendedName>
</protein>
<reference evidence="2 3" key="1">
    <citation type="submission" date="2016-04" db="EMBL/GenBank/DDBJ databases">
        <title>ATOL: Assembling a taxonomically balanced genome-scale reconstruction of the evolutionary history of the Enterobacteriaceae.</title>
        <authorList>
            <person name="Plunkett G.III."/>
            <person name="Neeno-Eckwall E.C."/>
            <person name="Glasner J.D."/>
            <person name="Perna N.T."/>
        </authorList>
    </citation>
    <scope>NUCLEOTIDE SEQUENCE [LARGE SCALE GENOMIC DNA]</scope>
    <source>
        <strain evidence="2 3">ATCC 35613</strain>
    </source>
</reference>
<sequence>MRTTKTVHFHSLFTKLSVLTLVSLLSLSPYAASKEYSGTVTFTGNIVHTPCLIHQETTEDLRFSCLDNHANMQTSYIDTSTLMNTTKKAMLSNQLGSYEVEWVKNDHNKGLVKIQYQ</sequence>
<evidence type="ECO:0000313" key="2">
    <source>
        <dbReference type="EMBL" id="OAT51640.1"/>
    </source>
</evidence>
<gene>
    <name evidence="2" type="ORF">M998_1986</name>
</gene>
<feature type="chain" id="PRO_5008595539" description="Type 1 fimbrial protein" evidence="1">
    <location>
        <begin position="32"/>
        <end position="117"/>
    </location>
</feature>